<evidence type="ECO:0000313" key="2">
    <source>
        <dbReference type="EMBL" id="TCS95759.1"/>
    </source>
</evidence>
<keyword evidence="1" id="KW-1133">Transmembrane helix</keyword>
<name>A0A4R3L7Z6_9BACL</name>
<protein>
    <submittedName>
        <fullName evidence="2">Radical SAM protein with 4Fe4S-binding SPASM domain</fullName>
    </submittedName>
</protein>
<dbReference type="AlphaFoldDB" id="A0A4R3L7Z6"/>
<evidence type="ECO:0000256" key="1">
    <source>
        <dbReference type="SAM" id="Phobius"/>
    </source>
</evidence>
<reference evidence="2 3" key="1">
    <citation type="submission" date="2019-03" db="EMBL/GenBank/DDBJ databases">
        <title>Genomic Encyclopedia of Type Strains, Phase IV (KMG-IV): sequencing the most valuable type-strain genomes for metagenomic binning, comparative biology and taxonomic classification.</title>
        <authorList>
            <person name="Goeker M."/>
        </authorList>
    </citation>
    <scope>NUCLEOTIDE SEQUENCE [LARGE SCALE GENOMIC DNA]</scope>
    <source>
        <strain evidence="2 3">DSM 45707</strain>
    </source>
</reference>
<feature type="transmembrane region" description="Helical" evidence="1">
    <location>
        <begin position="6"/>
        <end position="22"/>
    </location>
</feature>
<gene>
    <name evidence="2" type="ORF">EDD58_102339</name>
</gene>
<dbReference type="EMBL" id="SMAG01000002">
    <property type="protein sequence ID" value="TCS95759.1"/>
    <property type="molecule type" value="Genomic_DNA"/>
</dbReference>
<dbReference type="Pfam" id="PF12669">
    <property type="entry name" value="FeoB_associated"/>
    <property type="match status" value="1"/>
</dbReference>
<organism evidence="2 3">
    <name type="scientific">Hazenella coriacea</name>
    <dbReference type="NCBI Taxonomy" id="1179467"/>
    <lineage>
        <taxon>Bacteria</taxon>
        <taxon>Bacillati</taxon>
        <taxon>Bacillota</taxon>
        <taxon>Bacilli</taxon>
        <taxon>Bacillales</taxon>
        <taxon>Thermoactinomycetaceae</taxon>
        <taxon>Hazenella</taxon>
    </lineage>
</organism>
<proteinExistence type="predicted"/>
<keyword evidence="1" id="KW-0472">Membrane</keyword>
<keyword evidence="3" id="KW-1185">Reference proteome</keyword>
<dbReference type="RefSeq" id="WP_131923737.1">
    <property type="nucleotide sequence ID" value="NZ_SMAG01000002.1"/>
</dbReference>
<comment type="caution">
    <text evidence="2">The sequence shown here is derived from an EMBL/GenBank/DDBJ whole genome shotgun (WGS) entry which is preliminary data.</text>
</comment>
<evidence type="ECO:0000313" key="3">
    <source>
        <dbReference type="Proteomes" id="UP000294937"/>
    </source>
</evidence>
<dbReference type="OrthoDB" id="2326035at2"/>
<dbReference type="Proteomes" id="UP000294937">
    <property type="component" value="Unassembled WGS sequence"/>
</dbReference>
<accession>A0A4R3L7Z6</accession>
<sequence>MVSILIGIAIFGYAAWTLIRYYQKSKQGKCAACTLNKTCTTSCDDVSTQNRARFKQKSIYH</sequence>
<keyword evidence="1" id="KW-0812">Transmembrane</keyword>